<keyword evidence="5 10" id="KW-0472">Membrane</keyword>
<keyword evidence="2 10" id="KW-0808">Transferase</keyword>
<feature type="domain" description="Palmitoyltransferase DHHC" evidence="11">
    <location>
        <begin position="160"/>
        <end position="284"/>
    </location>
</feature>
<dbReference type="PROSITE" id="PS50216">
    <property type="entry name" value="DHHC"/>
    <property type="match status" value="1"/>
</dbReference>
<dbReference type="STRING" id="48709.A0A1D2N3T5"/>
<dbReference type="GO" id="GO:0006612">
    <property type="term" value="P:protein targeting to membrane"/>
    <property type="evidence" value="ECO:0007669"/>
    <property type="project" value="TreeGrafter"/>
</dbReference>
<feature type="transmembrane region" description="Helical" evidence="10">
    <location>
        <begin position="91"/>
        <end position="117"/>
    </location>
</feature>
<sequence length="396" mass="45875">MKGDPMKANSHVPGYVVNGFPFVILIPSDLPTHLRLIRGLHQLIVRERNQVVERGVEPTWALFIRLLISAVVCYCLCVWKRELTTIEKWIFPEVLIPFAASLLVLVATALMCATIKMDPGVQPKKSEEHQQMESEYYNKNRKGPTPVIRPIVYYGHRSMGNYCFDCKHFKHPRTIHCKYCDRCVVRHDHHCNILGTCVGIRNFAFYFYFLIFSALFYIYIFSFSVGILVKGLREKEAVKAFQSVSILWILPLTVVVLLISNLGHILVFPFIYFYITAHDKTAHELFFVIETQGRHYKCYKVMKALRGERKRSCCKGLLNVLNNLRVYLCSPVPPSLLDEDNYFVVCDLDEVLTWDKLKQSEATGPKKSKSVGQLPDYKEDEEFKLMDTRKISCCYF</sequence>
<dbReference type="GO" id="GO:0005794">
    <property type="term" value="C:Golgi apparatus"/>
    <property type="evidence" value="ECO:0007669"/>
    <property type="project" value="TreeGrafter"/>
</dbReference>
<dbReference type="GO" id="GO:0005783">
    <property type="term" value="C:endoplasmic reticulum"/>
    <property type="evidence" value="ECO:0007669"/>
    <property type="project" value="TreeGrafter"/>
</dbReference>
<evidence type="ECO:0000256" key="7">
    <source>
        <dbReference type="ARBA" id="ARBA00023288"/>
    </source>
</evidence>
<evidence type="ECO:0000256" key="3">
    <source>
        <dbReference type="ARBA" id="ARBA00022692"/>
    </source>
</evidence>
<name>A0A1D2N3T5_ORCCI</name>
<evidence type="ECO:0000313" key="13">
    <source>
        <dbReference type="Proteomes" id="UP000094527"/>
    </source>
</evidence>
<reference evidence="12 13" key="1">
    <citation type="journal article" date="2016" name="Genome Biol. Evol.">
        <title>Gene Family Evolution Reflects Adaptation to Soil Environmental Stressors in the Genome of the Collembolan Orchesella cincta.</title>
        <authorList>
            <person name="Faddeeva-Vakhrusheva A."/>
            <person name="Derks M.F."/>
            <person name="Anvar S.Y."/>
            <person name="Agamennone V."/>
            <person name="Suring W."/>
            <person name="Smit S."/>
            <person name="van Straalen N.M."/>
            <person name="Roelofs D."/>
        </authorList>
    </citation>
    <scope>NUCLEOTIDE SEQUENCE [LARGE SCALE GENOMIC DNA]</scope>
    <source>
        <tissue evidence="12">Mixed pool</tissue>
    </source>
</reference>
<keyword evidence="13" id="KW-1185">Reference proteome</keyword>
<dbReference type="AlphaFoldDB" id="A0A1D2N3T5"/>
<keyword evidence="4 10" id="KW-1133">Transmembrane helix</keyword>
<comment type="similarity">
    <text evidence="10">Belongs to the DHHC palmitoyltransferase family.</text>
</comment>
<evidence type="ECO:0000259" key="11">
    <source>
        <dbReference type="Pfam" id="PF01529"/>
    </source>
</evidence>
<evidence type="ECO:0000256" key="6">
    <source>
        <dbReference type="ARBA" id="ARBA00023139"/>
    </source>
</evidence>
<organism evidence="12 13">
    <name type="scientific">Orchesella cincta</name>
    <name type="common">Springtail</name>
    <name type="synonym">Podura cincta</name>
    <dbReference type="NCBI Taxonomy" id="48709"/>
    <lineage>
        <taxon>Eukaryota</taxon>
        <taxon>Metazoa</taxon>
        <taxon>Ecdysozoa</taxon>
        <taxon>Arthropoda</taxon>
        <taxon>Hexapoda</taxon>
        <taxon>Collembola</taxon>
        <taxon>Entomobryomorpha</taxon>
        <taxon>Entomobryoidea</taxon>
        <taxon>Orchesellidae</taxon>
        <taxon>Orchesellinae</taxon>
        <taxon>Orchesella</taxon>
    </lineage>
</organism>
<dbReference type="InterPro" id="IPR039859">
    <property type="entry name" value="PFA4/ZDH16/20/ERF2-like"/>
</dbReference>
<comment type="subcellular location">
    <subcellularLocation>
        <location evidence="1">Endomembrane system</location>
        <topology evidence="1">Multi-pass membrane protein</topology>
    </subcellularLocation>
</comment>
<feature type="transmembrane region" description="Helical" evidence="10">
    <location>
        <begin position="249"/>
        <end position="275"/>
    </location>
</feature>
<gene>
    <name evidence="12" type="ORF">Ocin01_07072</name>
</gene>
<dbReference type="InterPro" id="IPR001594">
    <property type="entry name" value="Palmitoyltrfase_DHHC"/>
</dbReference>
<protein>
    <recommendedName>
        <fullName evidence="10">Palmitoyltransferase</fullName>
        <ecNumber evidence="10">2.3.1.225</ecNumber>
    </recommendedName>
</protein>
<comment type="caution">
    <text evidence="12">The sequence shown here is derived from an EMBL/GenBank/DDBJ whole genome shotgun (WGS) entry which is preliminary data.</text>
</comment>
<evidence type="ECO:0000313" key="12">
    <source>
        <dbReference type="EMBL" id="ODM99595.1"/>
    </source>
</evidence>
<dbReference type="Pfam" id="PF01529">
    <property type="entry name" value="DHHC"/>
    <property type="match status" value="1"/>
</dbReference>
<dbReference type="EC" id="2.3.1.225" evidence="10"/>
<dbReference type="PANTHER" id="PTHR22883:SF43">
    <property type="entry name" value="PALMITOYLTRANSFERASE APP"/>
    <property type="match status" value="1"/>
</dbReference>
<evidence type="ECO:0000256" key="1">
    <source>
        <dbReference type="ARBA" id="ARBA00004127"/>
    </source>
</evidence>
<dbReference type="Proteomes" id="UP000094527">
    <property type="component" value="Unassembled WGS sequence"/>
</dbReference>
<keyword evidence="3 10" id="KW-0812">Transmembrane</keyword>
<comment type="domain">
    <text evidence="10">The DHHC domain is required for palmitoyltransferase activity.</text>
</comment>
<keyword evidence="7" id="KW-0449">Lipoprotein</keyword>
<evidence type="ECO:0000256" key="5">
    <source>
        <dbReference type="ARBA" id="ARBA00023136"/>
    </source>
</evidence>
<evidence type="ECO:0000256" key="2">
    <source>
        <dbReference type="ARBA" id="ARBA00022679"/>
    </source>
</evidence>
<evidence type="ECO:0000256" key="9">
    <source>
        <dbReference type="ARBA" id="ARBA00048048"/>
    </source>
</evidence>
<proteinExistence type="inferred from homology"/>
<evidence type="ECO:0000256" key="4">
    <source>
        <dbReference type="ARBA" id="ARBA00022989"/>
    </source>
</evidence>
<comment type="catalytic activity">
    <reaction evidence="9 10">
        <text>L-cysteinyl-[protein] + hexadecanoyl-CoA = S-hexadecanoyl-L-cysteinyl-[protein] + CoA</text>
        <dbReference type="Rhea" id="RHEA:36683"/>
        <dbReference type="Rhea" id="RHEA-COMP:10131"/>
        <dbReference type="Rhea" id="RHEA-COMP:11032"/>
        <dbReference type="ChEBI" id="CHEBI:29950"/>
        <dbReference type="ChEBI" id="CHEBI:57287"/>
        <dbReference type="ChEBI" id="CHEBI:57379"/>
        <dbReference type="ChEBI" id="CHEBI:74151"/>
        <dbReference type="EC" id="2.3.1.225"/>
    </reaction>
</comment>
<dbReference type="GO" id="GO:0019706">
    <property type="term" value="F:protein-cysteine S-palmitoyltransferase activity"/>
    <property type="evidence" value="ECO:0007669"/>
    <property type="project" value="UniProtKB-EC"/>
</dbReference>
<dbReference type="OrthoDB" id="302728at2759"/>
<keyword evidence="8 10" id="KW-0012">Acyltransferase</keyword>
<feature type="transmembrane region" description="Helical" evidence="10">
    <location>
        <begin position="205"/>
        <end position="229"/>
    </location>
</feature>
<dbReference type="EMBL" id="LJIJ01000269">
    <property type="protein sequence ID" value="ODM99595.1"/>
    <property type="molecule type" value="Genomic_DNA"/>
</dbReference>
<keyword evidence="6" id="KW-0564">Palmitate</keyword>
<dbReference type="PANTHER" id="PTHR22883">
    <property type="entry name" value="ZINC FINGER DHHC DOMAIN CONTAINING PROTEIN"/>
    <property type="match status" value="1"/>
</dbReference>
<accession>A0A1D2N3T5</accession>
<evidence type="ECO:0000256" key="10">
    <source>
        <dbReference type="RuleBase" id="RU079119"/>
    </source>
</evidence>
<evidence type="ECO:0000256" key="8">
    <source>
        <dbReference type="ARBA" id="ARBA00023315"/>
    </source>
</evidence>